<dbReference type="EMBL" id="CP016379">
    <property type="protein sequence ID" value="AZR73810.1"/>
    <property type="molecule type" value="Genomic_DNA"/>
</dbReference>
<evidence type="ECO:0000256" key="1">
    <source>
        <dbReference type="ARBA" id="ARBA00008950"/>
    </source>
</evidence>
<evidence type="ECO:0000256" key="2">
    <source>
        <dbReference type="RuleBase" id="RU362039"/>
    </source>
</evidence>
<sequence>MIGVLSDTHIPRRAEGLPKEVIQGFKGVDLILHAGDIVEESVLKELEEIAPVYAVYGNCDPPELREKLPAKRIVEYAGFKIGLVHYSSPYGNTLGRLLETFEDDEVDAIVFGHSHRPYNDRVNGILIFNPGSPTDKRFEVFYSYGLLIPQEKKLIGKVKYFK</sequence>
<comment type="cofactor">
    <cofactor evidence="2">
        <name>a divalent metal cation</name>
        <dbReference type="ChEBI" id="CHEBI:60240"/>
    </cofactor>
</comment>
<dbReference type="Pfam" id="PF12850">
    <property type="entry name" value="Metallophos_2"/>
    <property type="match status" value="1"/>
</dbReference>
<dbReference type="GO" id="GO:0016787">
    <property type="term" value="F:hydrolase activity"/>
    <property type="evidence" value="ECO:0007669"/>
    <property type="project" value="UniProtKB-UniRule"/>
</dbReference>
<keyword evidence="5" id="KW-1185">Reference proteome</keyword>
<organism evidence="4 5">
    <name type="scientific">Anoxybacter fermentans</name>
    <dbReference type="NCBI Taxonomy" id="1323375"/>
    <lineage>
        <taxon>Bacteria</taxon>
        <taxon>Bacillati</taxon>
        <taxon>Bacillota</taxon>
        <taxon>Clostridia</taxon>
        <taxon>Halanaerobiales</taxon>
        <taxon>Anoxybacter</taxon>
    </lineage>
</organism>
<dbReference type="InterPro" id="IPR024654">
    <property type="entry name" value="Calcineurin-like_PHP_lpxH"/>
</dbReference>
<dbReference type="InterPro" id="IPR029052">
    <property type="entry name" value="Metallo-depent_PP-like"/>
</dbReference>
<gene>
    <name evidence="4" type="ORF">BBF96_10685</name>
</gene>
<dbReference type="InterPro" id="IPR000979">
    <property type="entry name" value="Phosphodiesterase_MJ0936/Vps29"/>
</dbReference>
<name>A0A3S9SZX8_9FIRM</name>
<feature type="domain" description="Calcineurin-like phosphoesterase" evidence="3">
    <location>
        <begin position="2"/>
        <end position="147"/>
    </location>
</feature>
<proteinExistence type="inferred from homology"/>
<dbReference type="InterPro" id="IPR041802">
    <property type="entry name" value="MPP_YfcE"/>
</dbReference>
<keyword evidence="2" id="KW-0479">Metal-binding</keyword>
<evidence type="ECO:0000313" key="4">
    <source>
        <dbReference type="EMBL" id="AZR73810.1"/>
    </source>
</evidence>
<evidence type="ECO:0000259" key="3">
    <source>
        <dbReference type="Pfam" id="PF12850"/>
    </source>
</evidence>
<evidence type="ECO:0000313" key="5">
    <source>
        <dbReference type="Proteomes" id="UP000267250"/>
    </source>
</evidence>
<dbReference type="RefSeq" id="WP_127017158.1">
    <property type="nucleotide sequence ID" value="NZ_CP016379.1"/>
</dbReference>
<dbReference type="CDD" id="cd00841">
    <property type="entry name" value="MPP_YfcE"/>
    <property type="match status" value="1"/>
</dbReference>
<accession>A0A3S9SZX8</accession>
<dbReference type="NCBIfam" id="TIGR00040">
    <property type="entry name" value="yfcE"/>
    <property type="match status" value="1"/>
</dbReference>
<dbReference type="OrthoDB" id="9800565at2"/>
<reference evidence="4 5" key="1">
    <citation type="submission" date="2016-07" db="EMBL/GenBank/DDBJ databases">
        <title>Genome and transcriptome analysis of iron-reducing fermentative bacteria Anoxybacter fermentans.</title>
        <authorList>
            <person name="Zeng X."/>
            <person name="Shao Z."/>
        </authorList>
    </citation>
    <scope>NUCLEOTIDE SEQUENCE [LARGE SCALE GENOMIC DNA]</scope>
    <source>
        <strain evidence="4 5">DY22613</strain>
    </source>
</reference>
<protein>
    <recommendedName>
        <fullName evidence="2">Phosphoesterase</fullName>
        <ecNumber evidence="2">3.1.4.-</ecNumber>
    </recommendedName>
</protein>
<dbReference type="Gene3D" id="3.60.21.10">
    <property type="match status" value="1"/>
</dbReference>
<dbReference type="PANTHER" id="PTHR11124">
    <property type="entry name" value="VACUOLAR SORTING PROTEIN VPS29"/>
    <property type="match status" value="1"/>
</dbReference>
<dbReference type="EC" id="3.1.4.-" evidence="2"/>
<dbReference type="AlphaFoldDB" id="A0A3S9SZX8"/>
<dbReference type="KEGG" id="aft:BBF96_10685"/>
<dbReference type="Proteomes" id="UP000267250">
    <property type="component" value="Chromosome"/>
</dbReference>
<dbReference type="GO" id="GO:0046872">
    <property type="term" value="F:metal ion binding"/>
    <property type="evidence" value="ECO:0007669"/>
    <property type="project" value="UniProtKB-KW"/>
</dbReference>
<comment type="similarity">
    <text evidence="1 2">Belongs to the metallophosphoesterase superfamily. YfcE family.</text>
</comment>
<dbReference type="SUPFAM" id="SSF56300">
    <property type="entry name" value="Metallo-dependent phosphatases"/>
    <property type="match status" value="1"/>
</dbReference>